<evidence type="ECO:0000256" key="1">
    <source>
        <dbReference type="SAM" id="MobiDB-lite"/>
    </source>
</evidence>
<proteinExistence type="predicted"/>
<accession>A0A8S1K264</accession>
<gene>
    <name evidence="2" type="ORF">PSON_ATCC_30995.1.T0020591</name>
</gene>
<protein>
    <submittedName>
        <fullName evidence="2">Uncharacterized protein</fullName>
    </submittedName>
</protein>
<comment type="caution">
    <text evidence="2">The sequence shown here is derived from an EMBL/GenBank/DDBJ whole genome shotgun (WGS) entry which is preliminary data.</text>
</comment>
<evidence type="ECO:0000313" key="3">
    <source>
        <dbReference type="Proteomes" id="UP000692954"/>
    </source>
</evidence>
<dbReference type="Proteomes" id="UP000692954">
    <property type="component" value="Unassembled WGS sequence"/>
</dbReference>
<feature type="region of interest" description="Disordered" evidence="1">
    <location>
        <begin position="139"/>
        <end position="159"/>
    </location>
</feature>
<reference evidence="2" key="1">
    <citation type="submission" date="2021-01" db="EMBL/GenBank/DDBJ databases">
        <authorList>
            <consortium name="Genoscope - CEA"/>
            <person name="William W."/>
        </authorList>
    </citation>
    <scope>NUCLEOTIDE SEQUENCE</scope>
</reference>
<dbReference type="AlphaFoldDB" id="A0A8S1K264"/>
<evidence type="ECO:0000313" key="2">
    <source>
        <dbReference type="EMBL" id="CAD8047719.1"/>
    </source>
</evidence>
<name>A0A8S1K264_9CILI</name>
<organism evidence="2 3">
    <name type="scientific">Paramecium sonneborni</name>
    <dbReference type="NCBI Taxonomy" id="65129"/>
    <lineage>
        <taxon>Eukaryota</taxon>
        <taxon>Sar</taxon>
        <taxon>Alveolata</taxon>
        <taxon>Ciliophora</taxon>
        <taxon>Intramacronucleata</taxon>
        <taxon>Oligohymenophorea</taxon>
        <taxon>Peniculida</taxon>
        <taxon>Parameciidae</taxon>
        <taxon>Paramecium</taxon>
    </lineage>
</organism>
<keyword evidence="3" id="KW-1185">Reference proteome</keyword>
<sequence>MENSELLKYQLNLMTNNQVCIGFNMFFHQQFLNSGTTNSKKYLEQSEKIIENWKNLTDEDKVKWHQKEDELKQQVQSQRYQKKIQSQTHLQDLNRQKSNENNLEQHTIEDIENGINQLKFDKAKKDYFQRIYICQKEDEDKKNVKPQKQNKKNYQDKKEEILIDDNDDFVLQNYVGKKSNIRQSKQNIQKQGCGKKKM</sequence>
<dbReference type="EMBL" id="CAJJDN010000002">
    <property type="protein sequence ID" value="CAD8047719.1"/>
    <property type="molecule type" value="Genomic_DNA"/>
</dbReference>